<accession>A0ABV0EBF3</accession>
<evidence type="ECO:0000313" key="5">
    <source>
        <dbReference type="EMBL" id="MEO1759601.1"/>
    </source>
</evidence>
<keyword evidence="6" id="KW-1185">Reference proteome</keyword>
<comment type="caution">
    <text evidence="5">The sequence shown here is derived from an EMBL/GenBank/DDBJ whole genome shotgun (WGS) entry which is preliminary data.</text>
</comment>
<dbReference type="InterPro" id="IPR018060">
    <property type="entry name" value="HTH_AraC"/>
</dbReference>
<dbReference type="PANTHER" id="PTHR43280:SF2">
    <property type="entry name" value="HTH-TYPE TRANSCRIPTIONAL REGULATOR EXSA"/>
    <property type="match status" value="1"/>
</dbReference>
<organism evidence="5 6">
    <name type="scientific">Paraburkholderia caribensis</name>
    <dbReference type="NCBI Taxonomy" id="75105"/>
    <lineage>
        <taxon>Bacteria</taxon>
        <taxon>Pseudomonadati</taxon>
        <taxon>Pseudomonadota</taxon>
        <taxon>Betaproteobacteria</taxon>
        <taxon>Burkholderiales</taxon>
        <taxon>Burkholderiaceae</taxon>
        <taxon>Paraburkholderia</taxon>
    </lineage>
</organism>
<dbReference type="EMBL" id="JAYLVJ010000082">
    <property type="protein sequence ID" value="MEO1759601.1"/>
    <property type="molecule type" value="Genomic_DNA"/>
</dbReference>
<dbReference type="InterPro" id="IPR018062">
    <property type="entry name" value="HTH_AraC-typ_CS"/>
</dbReference>
<evidence type="ECO:0000259" key="4">
    <source>
        <dbReference type="PROSITE" id="PS01124"/>
    </source>
</evidence>
<dbReference type="SUPFAM" id="SSF46689">
    <property type="entry name" value="Homeodomain-like"/>
    <property type="match status" value="2"/>
</dbReference>
<dbReference type="Proteomes" id="UP001462961">
    <property type="component" value="Unassembled WGS sequence"/>
</dbReference>
<keyword evidence="3" id="KW-0804">Transcription</keyword>
<evidence type="ECO:0000256" key="3">
    <source>
        <dbReference type="ARBA" id="ARBA00023163"/>
    </source>
</evidence>
<reference evidence="5 6" key="1">
    <citation type="submission" date="2024-01" db="EMBL/GenBank/DDBJ databases">
        <title>The diversity of rhizobia nodulating Mimosa spp. in eleven states of Brazil covering several biomes is determined by host plant, location, and edaphic factors.</title>
        <authorList>
            <person name="Rouws L."/>
            <person name="Barauna A."/>
            <person name="Beukes C."/>
            <person name="De Faria S.M."/>
            <person name="Gross E."/>
            <person name="Dos Reis Junior F.B."/>
            <person name="Simon M."/>
            <person name="Maluk M."/>
            <person name="Odee D.W."/>
            <person name="Kenicer G."/>
            <person name="Young J.P.W."/>
            <person name="Reis V.M."/>
            <person name="Zilli J."/>
            <person name="James E.K."/>
        </authorList>
    </citation>
    <scope>NUCLEOTIDE SEQUENCE [LARGE SCALE GENOMIC DNA]</scope>
    <source>
        <strain evidence="5 6">JHI1651</strain>
    </source>
</reference>
<keyword evidence="2" id="KW-0238">DNA-binding</keyword>
<proteinExistence type="predicted"/>
<evidence type="ECO:0000256" key="1">
    <source>
        <dbReference type="ARBA" id="ARBA00023015"/>
    </source>
</evidence>
<dbReference type="SMART" id="SM00342">
    <property type="entry name" value="HTH_ARAC"/>
    <property type="match status" value="1"/>
</dbReference>
<dbReference type="PROSITE" id="PS00041">
    <property type="entry name" value="HTH_ARAC_FAMILY_1"/>
    <property type="match status" value="1"/>
</dbReference>
<evidence type="ECO:0000313" key="6">
    <source>
        <dbReference type="Proteomes" id="UP001462961"/>
    </source>
</evidence>
<dbReference type="InterPro" id="IPR009057">
    <property type="entry name" value="Homeodomain-like_sf"/>
</dbReference>
<protein>
    <submittedName>
        <fullName evidence="5">Helix-turn-helix domain-containing protein</fullName>
    </submittedName>
</protein>
<name>A0ABV0EBF3_9BURK</name>
<sequence>METVYAKSHIFGESTMEFVCTTSRPAALQSGILPQIRNIKCIDIALFNGFSLPDMAAIIEVFQKANALVQQQRATQAHYEVSLLSASGGRIASSSSVFVWTESVESHRHTNDLHTLFIAGGAGAHHASRDERLVIWLRRAYRHSDTIHPIAEGRLLFDAAGAEESNGALRESEINRYTTGARLFAEGVSPVRAALHIVEEDLGAELTQQIARSMAPQEDTPFGTLFKTSSTSQVSDKIIASARWLEANVDRPISIDHAAQIAAMSERNFLRRFKNEMGMTPSDYLLQARLDMSCRMLVETRLPIDKIARRCGIGSGGHLAKLFRKHLSTTPTEYRMRNEALRAAV</sequence>
<dbReference type="Pfam" id="PF12833">
    <property type="entry name" value="HTH_18"/>
    <property type="match status" value="1"/>
</dbReference>
<dbReference type="Gene3D" id="3.40.50.880">
    <property type="match status" value="1"/>
</dbReference>
<evidence type="ECO:0000256" key="2">
    <source>
        <dbReference type="ARBA" id="ARBA00023125"/>
    </source>
</evidence>
<keyword evidence="1" id="KW-0805">Transcription regulation</keyword>
<gene>
    <name evidence="5" type="ORF">VOI32_37705</name>
</gene>
<dbReference type="PANTHER" id="PTHR43280">
    <property type="entry name" value="ARAC-FAMILY TRANSCRIPTIONAL REGULATOR"/>
    <property type="match status" value="1"/>
</dbReference>
<dbReference type="Gene3D" id="1.10.10.60">
    <property type="entry name" value="Homeodomain-like"/>
    <property type="match status" value="2"/>
</dbReference>
<dbReference type="PROSITE" id="PS01124">
    <property type="entry name" value="HTH_ARAC_FAMILY_2"/>
    <property type="match status" value="1"/>
</dbReference>
<dbReference type="SUPFAM" id="SSF52317">
    <property type="entry name" value="Class I glutamine amidotransferase-like"/>
    <property type="match status" value="1"/>
</dbReference>
<feature type="domain" description="HTH araC/xylS-type" evidence="4">
    <location>
        <begin position="239"/>
        <end position="337"/>
    </location>
</feature>
<dbReference type="InterPro" id="IPR029062">
    <property type="entry name" value="Class_I_gatase-like"/>
</dbReference>